<keyword evidence="3" id="KW-1185">Reference proteome</keyword>
<dbReference type="GO" id="GO:0030008">
    <property type="term" value="C:TRAPP complex"/>
    <property type="evidence" value="ECO:0007669"/>
    <property type="project" value="TreeGrafter"/>
</dbReference>
<name>A0AAF0EPE7_9BASI</name>
<feature type="region of interest" description="Disordered" evidence="1">
    <location>
        <begin position="1"/>
        <end position="24"/>
    </location>
</feature>
<dbReference type="PANTHER" id="PTHR21581:SF6">
    <property type="entry name" value="TRAFFICKING PROTEIN PARTICLE COMPLEX SUBUNIT 12"/>
    <property type="match status" value="1"/>
</dbReference>
<evidence type="ECO:0000313" key="2">
    <source>
        <dbReference type="EMBL" id="WFD28346.1"/>
    </source>
</evidence>
<gene>
    <name evidence="2" type="ORF">MNAN1_003355</name>
</gene>
<dbReference type="EMBL" id="CP119897">
    <property type="protein sequence ID" value="WFD28346.1"/>
    <property type="molecule type" value="Genomic_DNA"/>
</dbReference>
<dbReference type="PANTHER" id="PTHR21581">
    <property type="entry name" value="D-ALANYL-D-ALANINE CARBOXYPEPTIDASE"/>
    <property type="match status" value="1"/>
</dbReference>
<protein>
    <submittedName>
        <fullName evidence="2">Uncharacterized protein</fullName>
    </submittedName>
</protein>
<evidence type="ECO:0000256" key="1">
    <source>
        <dbReference type="SAM" id="MobiDB-lite"/>
    </source>
</evidence>
<dbReference type="Proteomes" id="UP001213623">
    <property type="component" value="Chromosome 6"/>
</dbReference>
<accession>A0AAF0EPE7</accession>
<dbReference type="AlphaFoldDB" id="A0AAF0EPE7"/>
<reference evidence="2" key="1">
    <citation type="submission" date="2023-03" db="EMBL/GenBank/DDBJ databases">
        <title>Mating type loci evolution in Malassezia.</title>
        <authorList>
            <person name="Coelho M.A."/>
        </authorList>
    </citation>
    <scope>NUCLEOTIDE SEQUENCE</scope>
    <source>
        <strain evidence="2">CBS 9557</strain>
    </source>
</reference>
<evidence type="ECO:0000313" key="3">
    <source>
        <dbReference type="Proteomes" id="UP001213623"/>
    </source>
</evidence>
<proteinExistence type="predicted"/>
<organism evidence="2 3">
    <name type="scientific">Malassezia nana</name>
    <dbReference type="NCBI Taxonomy" id="180528"/>
    <lineage>
        <taxon>Eukaryota</taxon>
        <taxon>Fungi</taxon>
        <taxon>Dikarya</taxon>
        <taxon>Basidiomycota</taxon>
        <taxon>Ustilaginomycotina</taxon>
        <taxon>Malasseziomycetes</taxon>
        <taxon>Malasseziales</taxon>
        <taxon>Malasseziaceae</taxon>
        <taxon>Malassezia</taxon>
    </lineage>
</organism>
<dbReference type="GO" id="GO:0005794">
    <property type="term" value="C:Golgi apparatus"/>
    <property type="evidence" value="ECO:0007669"/>
    <property type="project" value="TreeGrafter"/>
</dbReference>
<sequence>MSGMYVEEEVPVPPASSELAHSAPRMSELGVPTAKDYLRHALNSLHGAQIVQTLPEVRDAVSRQNDLVQAMLRRYAPDQDRLYSEAQAPLDSSIEPADAIVDAIDAHHWRQAAVIAGECVCHLPPQETPITEDDLQHTLAWWHVRLVSLGKLQLYSQLRAELHALWTVLESLRIWDEDAQDVVPLARAAMVPFSLHVMHAQHLFLGGFQSEGTQCLCSLSTHAASMAKSDGNERDVWHRRYVRVRVLLASLLIEADQLPTAATVLSDLESALKESGLVDPAVLLMLTRLYLALGDVQSARCTLQQVKQEESASSSSLAASIATHEALLHYTVRPHEPFDFAEEMKTYEAGACDLSLTNTMALDALLRGDIVPGIQLIERLLQEHPAAVATAMKERERVVRYLVQWAGDESAWASESM</sequence>
<feature type="compositionally biased region" description="Acidic residues" evidence="1">
    <location>
        <begin position="1"/>
        <end position="10"/>
    </location>
</feature>